<evidence type="ECO:0000259" key="3">
    <source>
        <dbReference type="Pfam" id="PF03107"/>
    </source>
</evidence>
<dbReference type="SUPFAM" id="SSF57889">
    <property type="entry name" value="Cysteine-rich domain"/>
    <property type="match status" value="1"/>
</dbReference>
<dbReference type="Pfam" id="PF03107">
    <property type="entry name" value="C1_2"/>
    <property type="match status" value="3"/>
</dbReference>
<evidence type="ECO:0000313" key="4">
    <source>
        <dbReference type="EMBL" id="THU47639.1"/>
    </source>
</evidence>
<dbReference type="Proteomes" id="UP000317650">
    <property type="component" value="Chromosome 9"/>
</dbReference>
<comment type="caution">
    <text evidence="4">The sequence shown here is derived from an EMBL/GenBank/DDBJ whole genome shotgun (WGS) entry which is preliminary data.</text>
</comment>
<organism evidence="4 5">
    <name type="scientific">Musa balbisiana</name>
    <name type="common">Banana</name>
    <dbReference type="NCBI Taxonomy" id="52838"/>
    <lineage>
        <taxon>Eukaryota</taxon>
        <taxon>Viridiplantae</taxon>
        <taxon>Streptophyta</taxon>
        <taxon>Embryophyta</taxon>
        <taxon>Tracheophyta</taxon>
        <taxon>Spermatophyta</taxon>
        <taxon>Magnoliopsida</taxon>
        <taxon>Liliopsida</taxon>
        <taxon>Zingiberales</taxon>
        <taxon>Musaceae</taxon>
        <taxon>Musa</taxon>
    </lineage>
</organism>
<keyword evidence="5" id="KW-1185">Reference proteome</keyword>
<keyword evidence="1" id="KW-0677">Repeat</keyword>
<sequence length="276" mass="30271">MSNLPAKKPRKLGTMSTAMDLPATPNPNLRGDQLLHFSHPQHPLLQISLPYLFTCMGCKEYGAGMRFRCQTCGFDLHDFCALAPPALHNHPFHHKHQLVFFTKPGGFLRWKCDVCGKAAKGFGFRCTTCSFGMHPCCAAMRVVMNFPTHQHPLVLSPSAAVATGDASTVCNVCQRKRSGQVYRCAAACGYCLHAACAKDMVNGLYVHGLRSPDKPNNMLGTAAKLTTQALHRNFFNHGSRFPFHASRLHLFASSAIPASISGIPKECNLQSADLFR</sequence>
<feature type="domain" description="DC1" evidence="3">
    <location>
        <begin position="37"/>
        <end position="81"/>
    </location>
</feature>
<dbReference type="AlphaFoldDB" id="A0A4S8IHX8"/>
<dbReference type="PANTHER" id="PTHR47841:SF3">
    <property type="entry name" value="OS09G0492800 PROTEIN"/>
    <property type="match status" value="1"/>
</dbReference>
<evidence type="ECO:0000256" key="2">
    <source>
        <dbReference type="SAM" id="MobiDB-lite"/>
    </source>
</evidence>
<reference evidence="4 5" key="1">
    <citation type="journal article" date="2019" name="Nat. Plants">
        <title>Genome sequencing of Musa balbisiana reveals subgenome evolution and function divergence in polyploid bananas.</title>
        <authorList>
            <person name="Yao X."/>
        </authorList>
    </citation>
    <scope>NUCLEOTIDE SEQUENCE [LARGE SCALE GENOMIC DNA]</scope>
    <source>
        <strain evidence="5">cv. DH-PKW</strain>
        <tissue evidence="4">Leaves</tissue>
    </source>
</reference>
<feature type="domain" description="DC1" evidence="3">
    <location>
        <begin position="147"/>
        <end position="197"/>
    </location>
</feature>
<gene>
    <name evidence="4" type="ORF">C4D60_Mb09t17730</name>
</gene>
<accession>A0A4S8IHX8</accession>
<dbReference type="PANTHER" id="PTHR47841">
    <property type="entry name" value="DIACYLGLYCEROL KINASE THETA-LIKE-RELATED"/>
    <property type="match status" value="1"/>
</dbReference>
<dbReference type="InterPro" id="IPR004146">
    <property type="entry name" value="DC1"/>
</dbReference>
<name>A0A4S8IHX8_MUSBA</name>
<protein>
    <recommendedName>
        <fullName evidence="3">DC1 domain-containing protein</fullName>
    </recommendedName>
</protein>
<dbReference type="InterPro" id="IPR046349">
    <property type="entry name" value="C1-like_sf"/>
</dbReference>
<dbReference type="EMBL" id="PYDT01000010">
    <property type="protein sequence ID" value="THU47639.1"/>
    <property type="molecule type" value="Genomic_DNA"/>
</dbReference>
<proteinExistence type="predicted"/>
<evidence type="ECO:0000313" key="5">
    <source>
        <dbReference type="Proteomes" id="UP000317650"/>
    </source>
</evidence>
<feature type="domain" description="DC1" evidence="3">
    <location>
        <begin position="92"/>
        <end position="138"/>
    </location>
</feature>
<evidence type="ECO:0000256" key="1">
    <source>
        <dbReference type="ARBA" id="ARBA00022737"/>
    </source>
</evidence>
<feature type="region of interest" description="Disordered" evidence="2">
    <location>
        <begin position="1"/>
        <end position="23"/>
    </location>
</feature>